<dbReference type="Gene3D" id="1.20.1600.10">
    <property type="entry name" value="Outer membrane efflux proteins (OEP)"/>
    <property type="match status" value="2"/>
</dbReference>
<sequence>MMLPKPKSWVFKASMRRHMTAGVAVCVSMLAAGCVSQQLEETVGRIDVMEAELNTSPPPPPKPGKTLGPEALLETAEKRGRDFLQARISRARAVLELDETKSGRYPRISAEARSVSTYTGHGDDSAETVSNIVLGVNWDVSRALLRLDQNEVKIAGELIPVQYQIAQRNATRGLIDVYDEYTALDFKRHDVSLEKQALQCDVDGTEVEVALGNASESELDALNEQIDAAEREVLAVSRALNSKRNELLGLVGLSEGGYDVSAGRSPQEALSAYSSVGVDDADVCFDRSGQKRLENLLVEAAGAQLDRAKQSRLTKLTTSIPSFMTQTGGFNLQFLVSYVLPLVDQGDALRITQTARLALLETILTARDNRRSFMSTFDDLQVSLASAESDLAAARTARAKAESTVQNAGPTDRCTANVDLLKAQHAVKRAEYKIEVLRGKLRLLCAPLSEKTIDTAGLAANAK</sequence>
<keyword evidence="3" id="KW-1185">Reference proteome</keyword>
<dbReference type="AlphaFoldDB" id="A0A4R3NYM9"/>
<evidence type="ECO:0000313" key="2">
    <source>
        <dbReference type="EMBL" id="TCT45075.1"/>
    </source>
</evidence>
<comment type="caution">
    <text evidence="2">The sequence shown here is derived from an EMBL/GenBank/DDBJ whole genome shotgun (WGS) entry which is preliminary data.</text>
</comment>
<feature type="coiled-coil region" evidence="1">
    <location>
        <begin position="212"/>
        <end position="246"/>
    </location>
</feature>
<evidence type="ECO:0000256" key="1">
    <source>
        <dbReference type="SAM" id="Coils"/>
    </source>
</evidence>
<protein>
    <submittedName>
        <fullName evidence="2">Outer membrane protein TolC</fullName>
    </submittedName>
</protein>
<dbReference type="EMBL" id="SMAR01000001">
    <property type="protein sequence ID" value="TCT45075.1"/>
    <property type="molecule type" value="Genomic_DNA"/>
</dbReference>
<keyword evidence="1" id="KW-0175">Coiled coil</keyword>
<dbReference type="SUPFAM" id="SSF56954">
    <property type="entry name" value="Outer membrane efflux proteins (OEP)"/>
    <property type="match status" value="1"/>
</dbReference>
<name>A0A4R3NYM9_9HYPH</name>
<reference evidence="2 3" key="1">
    <citation type="submission" date="2019-03" db="EMBL/GenBank/DDBJ databases">
        <title>Freshwater and sediment microbial communities from various areas in North America, analyzing microbe dynamics in response to fracking.</title>
        <authorList>
            <person name="Lamendella R."/>
        </authorList>
    </citation>
    <scope>NUCLEOTIDE SEQUENCE [LARGE SCALE GENOMIC DNA]</scope>
    <source>
        <strain evidence="2 3">175.2</strain>
    </source>
</reference>
<accession>A0A4R3NYM9</accession>
<organism evidence="2 3">
    <name type="scientific">Martelella mediterranea</name>
    <dbReference type="NCBI Taxonomy" id="293089"/>
    <lineage>
        <taxon>Bacteria</taxon>
        <taxon>Pseudomonadati</taxon>
        <taxon>Pseudomonadota</taxon>
        <taxon>Alphaproteobacteria</taxon>
        <taxon>Hyphomicrobiales</taxon>
        <taxon>Aurantimonadaceae</taxon>
        <taxon>Martelella</taxon>
    </lineage>
</organism>
<dbReference type="Proteomes" id="UP000295097">
    <property type="component" value="Unassembled WGS sequence"/>
</dbReference>
<gene>
    <name evidence="2" type="ORF">EDC90_1001216</name>
</gene>
<evidence type="ECO:0000313" key="3">
    <source>
        <dbReference type="Proteomes" id="UP000295097"/>
    </source>
</evidence>
<dbReference type="PROSITE" id="PS51257">
    <property type="entry name" value="PROKAR_LIPOPROTEIN"/>
    <property type="match status" value="1"/>
</dbReference>
<proteinExistence type="predicted"/>